<dbReference type="Gene3D" id="3.40.50.300">
    <property type="entry name" value="P-loop containing nucleotide triphosphate hydrolases"/>
    <property type="match status" value="1"/>
</dbReference>
<name>A0A2M7D6F3_9BACT</name>
<dbReference type="SMART" id="SM00382">
    <property type="entry name" value="AAA"/>
    <property type="match status" value="1"/>
</dbReference>
<evidence type="ECO:0000256" key="3">
    <source>
        <dbReference type="ARBA" id="ARBA00022840"/>
    </source>
</evidence>
<dbReference type="InterPro" id="IPR000523">
    <property type="entry name" value="Mg_chelatse_chII-like_cat_dom"/>
</dbReference>
<dbReference type="InterPro" id="IPR020568">
    <property type="entry name" value="Ribosomal_Su5_D2-typ_SF"/>
</dbReference>
<dbReference type="Proteomes" id="UP000229247">
    <property type="component" value="Unassembled WGS sequence"/>
</dbReference>
<dbReference type="Pfam" id="PF01078">
    <property type="entry name" value="Mg_chelatase"/>
    <property type="match status" value="1"/>
</dbReference>
<dbReference type="Pfam" id="PF13541">
    <property type="entry name" value="ChlI"/>
    <property type="match status" value="1"/>
</dbReference>
<dbReference type="InterPro" id="IPR045006">
    <property type="entry name" value="CHLI-like"/>
</dbReference>
<dbReference type="PANTHER" id="PTHR32039">
    <property type="entry name" value="MAGNESIUM-CHELATASE SUBUNIT CHLI"/>
    <property type="match status" value="1"/>
</dbReference>
<evidence type="ECO:0000313" key="5">
    <source>
        <dbReference type="EMBL" id="PIV38590.1"/>
    </source>
</evidence>
<dbReference type="GO" id="GO:0003677">
    <property type="term" value="F:DNA binding"/>
    <property type="evidence" value="ECO:0007669"/>
    <property type="project" value="InterPro"/>
</dbReference>
<evidence type="ECO:0000256" key="1">
    <source>
        <dbReference type="ARBA" id="ARBA00006354"/>
    </source>
</evidence>
<dbReference type="AlphaFoldDB" id="A0A2M7D6F3"/>
<dbReference type="InterPro" id="IPR004482">
    <property type="entry name" value="Mg_chelat-rel"/>
</dbReference>
<comment type="similarity">
    <text evidence="1">Belongs to the Mg-chelatase subunits D/I family. ComM subfamily.</text>
</comment>
<dbReference type="NCBIfam" id="TIGR00368">
    <property type="entry name" value="YifB family Mg chelatase-like AAA ATPase"/>
    <property type="match status" value="1"/>
</dbReference>
<dbReference type="PANTHER" id="PTHR32039:SF7">
    <property type="entry name" value="COMPETENCE PROTEIN COMM"/>
    <property type="match status" value="1"/>
</dbReference>
<dbReference type="SUPFAM" id="SSF54211">
    <property type="entry name" value="Ribosomal protein S5 domain 2-like"/>
    <property type="match status" value="1"/>
</dbReference>
<dbReference type="PRINTS" id="PR01657">
    <property type="entry name" value="MCMFAMILY"/>
</dbReference>
<dbReference type="GO" id="GO:0005524">
    <property type="term" value="F:ATP binding"/>
    <property type="evidence" value="ECO:0007669"/>
    <property type="project" value="UniProtKB-KW"/>
</dbReference>
<gene>
    <name evidence="5" type="ORF">COS30_01295</name>
</gene>
<organism evidence="5 6">
    <name type="scientific">Candidatus Portnoybacteria bacterium CG02_land_8_20_14_3_00_45_8</name>
    <dbReference type="NCBI Taxonomy" id="1974807"/>
    <lineage>
        <taxon>Bacteria</taxon>
        <taxon>Candidatus Portnoyibacteriota</taxon>
    </lineage>
</organism>
<dbReference type="SUPFAM" id="SSF52540">
    <property type="entry name" value="P-loop containing nucleoside triphosphate hydrolases"/>
    <property type="match status" value="1"/>
</dbReference>
<dbReference type="InterPro" id="IPR003593">
    <property type="entry name" value="AAA+_ATPase"/>
</dbReference>
<protein>
    <submittedName>
        <fullName evidence="5">Magnesium chelatase</fullName>
    </submittedName>
</protein>
<reference evidence="6" key="1">
    <citation type="submission" date="2017-09" db="EMBL/GenBank/DDBJ databases">
        <title>Depth-based differentiation of microbial function through sediment-hosted aquifers and enrichment of novel symbionts in the deep terrestrial subsurface.</title>
        <authorList>
            <person name="Probst A.J."/>
            <person name="Ladd B."/>
            <person name="Jarett J.K."/>
            <person name="Geller-Mcgrath D.E."/>
            <person name="Sieber C.M.K."/>
            <person name="Emerson J.B."/>
            <person name="Anantharaman K."/>
            <person name="Thomas B.C."/>
            <person name="Malmstrom R."/>
            <person name="Stieglmeier M."/>
            <person name="Klingl A."/>
            <person name="Woyke T."/>
            <person name="Ryan C.M."/>
            <person name="Banfield J.F."/>
        </authorList>
    </citation>
    <scope>NUCLEOTIDE SEQUENCE [LARGE SCALE GENOMIC DNA]</scope>
</reference>
<dbReference type="InterPro" id="IPR025158">
    <property type="entry name" value="Mg_chelat-rel_C"/>
</dbReference>
<comment type="caution">
    <text evidence="5">The sequence shown here is derived from an EMBL/GenBank/DDBJ whole genome shotgun (WGS) entry which is preliminary data.</text>
</comment>
<dbReference type="Pfam" id="PF13335">
    <property type="entry name" value="Mg_chelatase_C"/>
    <property type="match status" value="1"/>
</dbReference>
<dbReference type="EMBL" id="PEUE01000032">
    <property type="protein sequence ID" value="PIV38590.1"/>
    <property type="molecule type" value="Genomic_DNA"/>
</dbReference>
<dbReference type="InterPro" id="IPR001208">
    <property type="entry name" value="MCM_dom"/>
</dbReference>
<accession>A0A2M7D6F3</accession>
<evidence type="ECO:0000259" key="4">
    <source>
        <dbReference type="SMART" id="SM00382"/>
    </source>
</evidence>
<keyword evidence="3" id="KW-0067">ATP-binding</keyword>
<sequence>MPSPAKVFSAATLGLSCQPIEVEVDMSPGLHSFQIVGLPDAAVNEAKERVSSAIKNSGASPPHHTNRRVIVNLAPADIKKEGPAYDLPIAVAFLLASEQLLASQVNKKIFVGELALEGKLRPVSGVLPMALMARDRGFEEIFVPTANAAEAALIKEIKVFGLDSLQQLFLHLEQKQILEPQPPTKLDFIFDELASGSDLAYIKGQEHAKRALEIAAAGHHNILMTGPPGTGKTLLARTLPSILPPLTFDEALEVTKIFSIAGRLNSAKPVLTQRPFRSPHHTASAVALVGGGNHPKPGEITLSHRGVLFLDELPEFHRDVLEALRQPLEDGVIVVSRASGALEFPAQFMLVAAMNPCPCGHHTNPEKQCICSPALISRYKRRISGPLLDRIDLHIDVPAIKYDKLATEKVGEESSAVRARVQTARQRQTERFRNEHIQTNSAMNLPQMKKYCQLDSAGQEILKTAVNNLHLSARAYHRMLKLARTIADLAGTEQIQAQHLAEALQYRPREDNF</sequence>
<dbReference type="Gene3D" id="3.30.230.10">
    <property type="match status" value="1"/>
</dbReference>
<proteinExistence type="inferred from homology"/>
<keyword evidence="2" id="KW-0547">Nucleotide-binding</keyword>
<evidence type="ECO:0000256" key="2">
    <source>
        <dbReference type="ARBA" id="ARBA00022741"/>
    </source>
</evidence>
<dbReference type="InterPro" id="IPR014721">
    <property type="entry name" value="Ribsml_uS5_D2-typ_fold_subgr"/>
</dbReference>
<dbReference type="InterPro" id="IPR027417">
    <property type="entry name" value="P-loop_NTPase"/>
</dbReference>
<dbReference type="PROSITE" id="PS51257">
    <property type="entry name" value="PROKAR_LIPOPROTEIN"/>
    <property type="match status" value="1"/>
</dbReference>
<feature type="domain" description="AAA+ ATPase" evidence="4">
    <location>
        <begin position="218"/>
        <end position="401"/>
    </location>
</feature>
<evidence type="ECO:0000313" key="6">
    <source>
        <dbReference type="Proteomes" id="UP000229247"/>
    </source>
</evidence>